<keyword evidence="4" id="KW-1185">Reference proteome</keyword>
<keyword evidence="2" id="KW-0732">Signal</keyword>
<feature type="transmembrane region" description="Helical" evidence="1">
    <location>
        <begin position="190"/>
        <end position="213"/>
    </location>
</feature>
<protein>
    <recommendedName>
        <fullName evidence="5">Integral membrane protein</fullName>
    </recommendedName>
</protein>
<evidence type="ECO:0000256" key="1">
    <source>
        <dbReference type="SAM" id="Phobius"/>
    </source>
</evidence>
<feature type="transmembrane region" description="Helical" evidence="1">
    <location>
        <begin position="247"/>
        <end position="266"/>
    </location>
</feature>
<accession>A0A6G4TUU1</accession>
<name>A0A6G4TUU1_9ACTN</name>
<evidence type="ECO:0000313" key="4">
    <source>
        <dbReference type="Proteomes" id="UP000481583"/>
    </source>
</evidence>
<comment type="caution">
    <text evidence="3">The sequence shown here is derived from an EMBL/GenBank/DDBJ whole genome shotgun (WGS) entry which is preliminary data.</text>
</comment>
<organism evidence="3 4">
    <name type="scientific">Streptomyces coryli</name>
    <dbReference type="NCBI Taxonomy" id="1128680"/>
    <lineage>
        <taxon>Bacteria</taxon>
        <taxon>Bacillati</taxon>
        <taxon>Actinomycetota</taxon>
        <taxon>Actinomycetes</taxon>
        <taxon>Kitasatosporales</taxon>
        <taxon>Streptomycetaceae</taxon>
        <taxon>Streptomyces</taxon>
    </lineage>
</organism>
<keyword evidence="1" id="KW-0812">Transmembrane</keyword>
<dbReference type="Gene3D" id="1.10.3730.20">
    <property type="match status" value="1"/>
</dbReference>
<feature type="chain" id="PRO_5039077953" description="Integral membrane protein" evidence="2">
    <location>
        <begin position="23"/>
        <end position="302"/>
    </location>
</feature>
<dbReference type="PANTHER" id="PTHR40761:SF1">
    <property type="entry name" value="CONSERVED INTEGRAL MEMBRANE ALANINE VALINE AND LEUCINE RICH PROTEIN-RELATED"/>
    <property type="match status" value="1"/>
</dbReference>
<keyword evidence="1" id="KW-0472">Membrane</keyword>
<feature type="signal peptide" evidence="2">
    <location>
        <begin position="1"/>
        <end position="22"/>
    </location>
</feature>
<dbReference type="InterPro" id="IPR037185">
    <property type="entry name" value="EmrE-like"/>
</dbReference>
<feature type="transmembrane region" description="Helical" evidence="1">
    <location>
        <begin position="130"/>
        <end position="151"/>
    </location>
</feature>
<evidence type="ECO:0000256" key="2">
    <source>
        <dbReference type="SAM" id="SignalP"/>
    </source>
</evidence>
<dbReference type="PANTHER" id="PTHR40761">
    <property type="entry name" value="CONSERVED INTEGRAL MEMBRANE ALANINE VALINE AND LEUCINE RICH PROTEIN-RELATED"/>
    <property type="match status" value="1"/>
</dbReference>
<gene>
    <name evidence="3" type="ORF">G5C51_05235</name>
</gene>
<dbReference type="NCBIfam" id="NF038012">
    <property type="entry name" value="DMT_1"/>
    <property type="match status" value="1"/>
</dbReference>
<feature type="transmembrane region" description="Helical" evidence="1">
    <location>
        <begin position="99"/>
        <end position="118"/>
    </location>
</feature>
<feature type="transmembrane region" description="Helical" evidence="1">
    <location>
        <begin position="219"/>
        <end position="240"/>
    </location>
</feature>
<feature type="transmembrane region" description="Helical" evidence="1">
    <location>
        <begin position="163"/>
        <end position="183"/>
    </location>
</feature>
<sequence length="302" mass="29801">MNGFNSLATALILALVSAAAYAGAAVLQERVSAGGASAAKALLRGSWWLAVGLNLAGALLHVLALRYGPLTIVQPLGALTLVLALPLQAAVVHRRVSAVQWRGAALTMAGLAGIVLLTRPTGPDQVLSPTQTAITVTATAVALAALGLTALRTGSSTVRSLAYATASGVAFGIGSVLSQTVAVRPTLDTATVLTSIAVIALAPAGLMLAQAAYRGGLGAPLATSNLVNPAVAALVGLTLLGEQFSGGALGIVGALAAAAVAARGVFALTQPEPAVAPAPKPRWAVPPQRGTAAATEAYVLTP</sequence>
<dbReference type="Proteomes" id="UP000481583">
    <property type="component" value="Unassembled WGS sequence"/>
</dbReference>
<feature type="transmembrane region" description="Helical" evidence="1">
    <location>
        <begin position="46"/>
        <end position="65"/>
    </location>
</feature>
<feature type="transmembrane region" description="Helical" evidence="1">
    <location>
        <begin position="72"/>
        <end position="93"/>
    </location>
</feature>
<evidence type="ECO:0000313" key="3">
    <source>
        <dbReference type="EMBL" id="NGN63310.1"/>
    </source>
</evidence>
<keyword evidence="1" id="KW-1133">Transmembrane helix</keyword>
<dbReference type="SUPFAM" id="SSF103481">
    <property type="entry name" value="Multidrug resistance efflux transporter EmrE"/>
    <property type="match status" value="1"/>
</dbReference>
<proteinExistence type="predicted"/>
<dbReference type="AlphaFoldDB" id="A0A6G4TUU1"/>
<dbReference type="EMBL" id="JAAKZV010000012">
    <property type="protein sequence ID" value="NGN63310.1"/>
    <property type="molecule type" value="Genomic_DNA"/>
</dbReference>
<evidence type="ECO:0008006" key="5">
    <source>
        <dbReference type="Google" id="ProtNLM"/>
    </source>
</evidence>
<reference evidence="3 4" key="1">
    <citation type="submission" date="2020-02" db="EMBL/GenBank/DDBJ databases">
        <title>Whole-genome analyses of novel actinobacteria.</title>
        <authorList>
            <person name="Sahin N."/>
        </authorList>
    </citation>
    <scope>NUCLEOTIDE SEQUENCE [LARGE SCALE GENOMIC DNA]</scope>
    <source>
        <strain evidence="3 4">A7024</strain>
    </source>
</reference>
<dbReference type="RefSeq" id="WP_165232413.1">
    <property type="nucleotide sequence ID" value="NZ_JAAKZV010000012.1"/>
</dbReference>